<reference evidence="3" key="1">
    <citation type="submission" date="2023-01" db="EMBL/GenBank/DDBJ databases">
        <title>Genome assembly of the deep-sea coral Lophelia pertusa.</title>
        <authorList>
            <person name="Herrera S."/>
            <person name="Cordes E."/>
        </authorList>
    </citation>
    <scope>NUCLEOTIDE SEQUENCE</scope>
    <source>
        <strain evidence="3">USNM1676648</strain>
        <tissue evidence="3">Polyp</tissue>
    </source>
</reference>
<keyword evidence="1" id="KW-0175">Coiled coil</keyword>
<comment type="caution">
    <text evidence="3">The sequence shown here is derived from an EMBL/GenBank/DDBJ whole genome shotgun (WGS) entry which is preliminary data.</text>
</comment>
<feature type="coiled-coil region" evidence="1">
    <location>
        <begin position="137"/>
        <end position="164"/>
    </location>
</feature>
<protein>
    <submittedName>
        <fullName evidence="3">Uncharacterized protein</fullName>
    </submittedName>
</protein>
<evidence type="ECO:0000313" key="4">
    <source>
        <dbReference type="Proteomes" id="UP001163046"/>
    </source>
</evidence>
<dbReference type="AlphaFoldDB" id="A0A9X0A1Q1"/>
<evidence type="ECO:0000256" key="2">
    <source>
        <dbReference type="SAM" id="MobiDB-lite"/>
    </source>
</evidence>
<feature type="compositionally biased region" description="Acidic residues" evidence="2">
    <location>
        <begin position="356"/>
        <end position="366"/>
    </location>
</feature>
<keyword evidence="4" id="KW-1185">Reference proteome</keyword>
<evidence type="ECO:0000313" key="3">
    <source>
        <dbReference type="EMBL" id="KAJ7391475.1"/>
    </source>
</evidence>
<feature type="region of interest" description="Disordered" evidence="2">
    <location>
        <begin position="115"/>
        <end position="135"/>
    </location>
</feature>
<proteinExistence type="predicted"/>
<evidence type="ECO:0000256" key="1">
    <source>
        <dbReference type="SAM" id="Coils"/>
    </source>
</evidence>
<gene>
    <name evidence="3" type="ORF">OS493_018522</name>
</gene>
<sequence length="377" mass="42323">MSSNRKRSAATAFGNEVYVLVQFVEDSIYNIVKKSSINKRDDGMYEAPYGNAYDFYICMILLESDETNDDEIEVIADEPAFHTPSKNTAVGNANGGFDVDVVHDAVQLLSVSRPKIGGKQPRKQHHPLQAPHKQPRKVQECQRCIELKEKVESLKRQLVEQVNSQNIPSQPPRPGLLPLETAAAFNMAELAPGSRVFVYQTSIDVASKKAPSAAACFLLSCFFSNSELVGSNLTGANGKRQLNPPIVDAIIATKLRCSKWKGRKEWPELVSTMVEIVGERNMFIYLYLSINAKNKIDSTVYRQREGPNKAFMGHFIAFKAAHLASIDRYQDKLPCKGDRYVQLSRVIYKTNKSSESESDCSEESQEPEEHQLVMNRR</sequence>
<name>A0A9X0A1Q1_9CNID</name>
<organism evidence="3 4">
    <name type="scientific">Desmophyllum pertusum</name>
    <dbReference type="NCBI Taxonomy" id="174260"/>
    <lineage>
        <taxon>Eukaryota</taxon>
        <taxon>Metazoa</taxon>
        <taxon>Cnidaria</taxon>
        <taxon>Anthozoa</taxon>
        <taxon>Hexacorallia</taxon>
        <taxon>Scleractinia</taxon>
        <taxon>Caryophylliina</taxon>
        <taxon>Caryophylliidae</taxon>
        <taxon>Desmophyllum</taxon>
    </lineage>
</organism>
<accession>A0A9X0A1Q1</accession>
<dbReference type="EMBL" id="MU825406">
    <property type="protein sequence ID" value="KAJ7391475.1"/>
    <property type="molecule type" value="Genomic_DNA"/>
</dbReference>
<dbReference type="Proteomes" id="UP001163046">
    <property type="component" value="Unassembled WGS sequence"/>
</dbReference>
<feature type="region of interest" description="Disordered" evidence="2">
    <location>
        <begin position="351"/>
        <end position="377"/>
    </location>
</feature>
<dbReference type="OrthoDB" id="6016095at2759"/>